<keyword evidence="2" id="KW-0863">Zinc-finger</keyword>
<dbReference type="GO" id="GO:0008270">
    <property type="term" value="F:zinc ion binding"/>
    <property type="evidence" value="ECO:0007669"/>
    <property type="project" value="UniProtKB-KW"/>
</dbReference>
<keyword evidence="3" id="KW-0862">Zinc</keyword>
<dbReference type="EMBL" id="JAVIJP010000032">
    <property type="protein sequence ID" value="KAL3630118.1"/>
    <property type="molecule type" value="Genomic_DNA"/>
</dbReference>
<evidence type="ECO:0000256" key="5">
    <source>
        <dbReference type="ARBA" id="ARBA00023163"/>
    </source>
</evidence>
<dbReference type="PANTHER" id="PTHR33304">
    <property type="match status" value="1"/>
</dbReference>
<dbReference type="PANTHER" id="PTHR33304:SF49">
    <property type="entry name" value="OS12G0161500 PROTEIN"/>
    <property type="match status" value="1"/>
</dbReference>
<accession>A0ABD3CJL8</accession>
<keyword evidence="4" id="KW-0805">Transcription regulation</keyword>
<dbReference type="InterPro" id="IPR056280">
    <property type="entry name" value="AIPP2-like_SPOC"/>
</dbReference>
<keyword evidence="9" id="KW-1185">Reference proteome</keyword>
<organism evidence="8 9">
    <name type="scientific">Castilleja foliolosa</name>
    <dbReference type="NCBI Taxonomy" id="1961234"/>
    <lineage>
        <taxon>Eukaryota</taxon>
        <taxon>Viridiplantae</taxon>
        <taxon>Streptophyta</taxon>
        <taxon>Embryophyta</taxon>
        <taxon>Tracheophyta</taxon>
        <taxon>Spermatophyta</taxon>
        <taxon>Magnoliopsida</taxon>
        <taxon>eudicotyledons</taxon>
        <taxon>Gunneridae</taxon>
        <taxon>Pentapetalae</taxon>
        <taxon>asterids</taxon>
        <taxon>lamiids</taxon>
        <taxon>Lamiales</taxon>
        <taxon>Orobanchaceae</taxon>
        <taxon>Pedicularideae</taxon>
        <taxon>Castillejinae</taxon>
        <taxon>Castilleja</taxon>
    </lineage>
</organism>
<keyword evidence="1" id="KW-0479">Metal-binding</keyword>
<feature type="compositionally biased region" description="Low complexity" evidence="6">
    <location>
        <begin position="133"/>
        <end position="145"/>
    </location>
</feature>
<dbReference type="AlphaFoldDB" id="A0ABD3CJL8"/>
<dbReference type="InterPro" id="IPR049914">
    <property type="entry name" value="PHD1-3/5-6"/>
</dbReference>
<feature type="region of interest" description="Disordered" evidence="6">
    <location>
        <begin position="130"/>
        <end position="156"/>
    </location>
</feature>
<evidence type="ECO:0000256" key="1">
    <source>
        <dbReference type="ARBA" id="ARBA00022723"/>
    </source>
</evidence>
<evidence type="ECO:0000313" key="9">
    <source>
        <dbReference type="Proteomes" id="UP001632038"/>
    </source>
</evidence>
<comment type="caution">
    <text evidence="8">The sequence shown here is derived from an EMBL/GenBank/DDBJ whole genome shotgun (WGS) entry which is preliminary data.</text>
</comment>
<proteinExistence type="predicted"/>
<feature type="region of interest" description="Disordered" evidence="6">
    <location>
        <begin position="88"/>
        <end position="112"/>
    </location>
</feature>
<keyword evidence="5" id="KW-0804">Transcription</keyword>
<evidence type="ECO:0000259" key="7">
    <source>
        <dbReference type="Pfam" id="PF23121"/>
    </source>
</evidence>
<sequence>MSDVSPDDDNINWCCWDCAPKNITNESLRKSARICTKRKRVLKTRNIWKGRLNQKKRQVQICNEGNGIDQSDSVQHSPIRDVEPQLLNERRRDPDILSISEIPSHSKEHKESIEFNEPTFLTKDSFPVHEENNTTSLSETQETQEVLNDSNNSKDDGKIIDHQVPSLAASDHCFSSPTLCGQPSLEPDVSISAEPLIDPKWRGCFNINEEEEEEEEDETCEILAHLSNKACSKVSDVATAMPHMLDIQILDKHVVWPKCFKFSPPTAASIALYFFPACERDERMYDSLLNDVIDGQRALKAMIHNVELLIFSSYELPLQHRRFNGKYFFWGVFRQRQRPSPSKTATASVKNTSEIQNLGLLQV</sequence>
<feature type="domain" description="AIPP2-like SPOC-like" evidence="7">
    <location>
        <begin position="201"/>
        <end position="333"/>
    </location>
</feature>
<evidence type="ECO:0000256" key="6">
    <source>
        <dbReference type="SAM" id="MobiDB-lite"/>
    </source>
</evidence>
<dbReference type="Proteomes" id="UP001632038">
    <property type="component" value="Unassembled WGS sequence"/>
</dbReference>
<evidence type="ECO:0000256" key="2">
    <source>
        <dbReference type="ARBA" id="ARBA00022771"/>
    </source>
</evidence>
<evidence type="ECO:0000256" key="4">
    <source>
        <dbReference type="ARBA" id="ARBA00023015"/>
    </source>
</evidence>
<name>A0ABD3CJL8_9LAMI</name>
<evidence type="ECO:0000256" key="3">
    <source>
        <dbReference type="ARBA" id="ARBA00022833"/>
    </source>
</evidence>
<dbReference type="Pfam" id="PF23121">
    <property type="entry name" value="SPOC_AIPP2"/>
    <property type="match status" value="1"/>
</dbReference>
<evidence type="ECO:0000313" key="8">
    <source>
        <dbReference type="EMBL" id="KAL3630118.1"/>
    </source>
</evidence>
<protein>
    <recommendedName>
        <fullName evidence="7">AIPP2-like SPOC-like domain-containing protein</fullName>
    </recommendedName>
</protein>
<reference evidence="9" key="1">
    <citation type="journal article" date="2024" name="IScience">
        <title>Strigolactones Initiate the Formation of Haustorium-like Structures in Castilleja.</title>
        <authorList>
            <person name="Buerger M."/>
            <person name="Peterson D."/>
            <person name="Chory J."/>
        </authorList>
    </citation>
    <scope>NUCLEOTIDE SEQUENCE [LARGE SCALE GENOMIC DNA]</scope>
</reference>
<gene>
    <name evidence="8" type="ORF">CASFOL_023102</name>
</gene>